<evidence type="ECO:0000256" key="1">
    <source>
        <dbReference type="PIRSR" id="PIRSR037031-50"/>
    </source>
</evidence>
<keyword evidence="5" id="KW-1185">Reference proteome</keyword>
<dbReference type="Gene3D" id="3.40.30.10">
    <property type="entry name" value="Glutaredoxin"/>
    <property type="match status" value="1"/>
</dbReference>
<dbReference type="PANTHER" id="PTHR36450:SF1">
    <property type="entry name" value="THIOREDOXIN"/>
    <property type="match status" value="1"/>
</dbReference>
<dbReference type="Proteomes" id="UP000036902">
    <property type="component" value="Chromosome"/>
</dbReference>
<dbReference type="EMBL" id="CP014646">
    <property type="protein sequence ID" value="AMO37006.1"/>
    <property type="molecule type" value="Genomic_DNA"/>
</dbReference>
<dbReference type="KEGG" id="thu:AC731_008610"/>
<evidence type="ECO:0000259" key="3">
    <source>
        <dbReference type="Pfam" id="PF13192"/>
    </source>
</evidence>
<proteinExistence type="predicted"/>
<dbReference type="InterPro" id="IPR005243">
    <property type="entry name" value="THIRX-like_proc"/>
</dbReference>
<dbReference type="Pfam" id="PF13192">
    <property type="entry name" value="Thioredoxin_3"/>
    <property type="match status" value="1"/>
</dbReference>
<dbReference type="NCBIfam" id="TIGR00412">
    <property type="entry name" value="redox_disulf_2"/>
    <property type="match status" value="1"/>
</dbReference>
<dbReference type="PIRSF" id="PIRSF037031">
    <property type="entry name" value="Redox_disulphide_2"/>
    <property type="match status" value="1"/>
</dbReference>
<feature type="active site" description="Nucleophile" evidence="1">
    <location>
        <position position="14"/>
    </location>
</feature>
<feature type="disulfide bond" description="Redox-active" evidence="2">
    <location>
        <begin position="11"/>
        <end position="14"/>
    </location>
</feature>
<keyword evidence="2" id="KW-0676">Redox-active center</keyword>
<dbReference type="InterPro" id="IPR012336">
    <property type="entry name" value="Thioredoxin-like_fold"/>
</dbReference>
<dbReference type="SUPFAM" id="SSF52833">
    <property type="entry name" value="Thioredoxin-like"/>
    <property type="match status" value="1"/>
</dbReference>
<accession>A0A127K4X9</accession>
<dbReference type="AlphaFoldDB" id="A0A127K4X9"/>
<evidence type="ECO:0000313" key="4">
    <source>
        <dbReference type="EMBL" id="AMO37006.1"/>
    </source>
</evidence>
<evidence type="ECO:0000313" key="5">
    <source>
        <dbReference type="Proteomes" id="UP000036902"/>
    </source>
</evidence>
<feature type="domain" description="Thioredoxin-like fold" evidence="3">
    <location>
        <begin position="3"/>
        <end position="76"/>
    </location>
</feature>
<organism evidence="4 5">
    <name type="scientific">Thauera humireducens</name>
    <dbReference type="NCBI Taxonomy" id="1134435"/>
    <lineage>
        <taxon>Bacteria</taxon>
        <taxon>Pseudomonadati</taxon>
        <taxon>Pseudomonadota</taxon>
        <taxon>Betaproteobacteria</taxon>
        <taxon>Rhodocyclales</taxon>
        <taxon>Zoogloeaceae</taxon>
        <taxon>Thauera</taxon>
    </lineage>
</organism>
<evidence type="ECO:0000256" key="2">
    <source>
        <dbReference type="PIRSR" id="PIRSR037031-51"/>
    </source>
</evidence>
<dbReference type="RefSeq" id="WP_048705198.1">
    <property type="nucleotide sequence ID" value="NZ_CP014646.1"/>
</dbReference>
<dbReference type="InterPro" id="IPR036249">
    <property type="entry name" value="Thioredoxin-like_sf"/>
</dbReference>
<keyword evidence="2" id="KW-1015">Disulfide bond</keyword>
<name>A0A127K4X9_9RHOO</name>
<protein>
    <submittedName>
        <fullName evidence="4">Glutaredoxin</fullName>
    </submittedName>
</protein>
<reference evidence="5" key="1">
    <citation type="submission" date="2016-03" db="EMBL/GenBank/DDBJ databases">
        <authorList>
            <person name="Ma C."/>
            <person name="Zhou S."/>
            <person name="Yang G."/>
        </authorList>
    </citation>
    <scope>NUCLEOTIDE SEQUENCE [LARGE SCALE GENOMIC DNA]</scope>
    <source>
        <strain evidence="5">SgZ-1</strain>
    </source>
</reference>
<dbReference type="STRING" id="1134435.AC731_008610"/>
<dbReference type="PANTHER" id="PTHR36450">
    <property type="entry name" value="THIOREDOXIN"/>
    <property type="match status" value="1"/>
</dbReference>
<feature type="active site" description="Nucleophile" evidence="1">
    <location>
        <position position="11"/>
    </location>
</feature>
<gene>
    <name evidence="4" type="ORF">AC731_008610</name>
</gene>
<sequence>MLEIKVLGPGCANCRKLEELVRDALATTGLQAEVVKVTDMNEILAYDVLKTPGLVIGGKLVSSGRIPTTATIAEWIRAA</sequence>